<feature type="region of interest" description="Disordered" evidence="1">
    <location>
        <begin position="188"/>
        <end position="219"/>
    </location>
</feature>
<reference evidence="2 3" key="1">
    <citation type="submission" date="2022-09" db="EMBL/GenBank/DDBJ databases">
        <authorList>
            <person name="Palmer J.M."/>
        </authorList>
    </citation>
    <scope>NUCLEOTIDE SEQUENCE [LARGE SCALE GENOMIC DNA]</scope>
    <source>
        <strain evidence="2 3">DSM 7382</strain>
    </source>
</reference>
<sequence length="373" mass="41804">MMSQSQRTYPKPVFPPTPDDNVRIVVLGSGMAGTYTLATCPTFPRTKYKGDSFLISVHCRSEAEANEVWMLQSLVRMIEHSDKTTIEATLMGSALACGLFVHDGKSTIDCYASLFNRLERPCIYLSWDDAHPHHFQFTWSKVARAKTFVDALVLLCHKKNISYPWSQVFEFPRPVSDTQDISLDLSRLSLGSSQSPPSRSLTASEGRTSSDTPSLVVPDTAPPSYYAEGLSLPTTSHAAENERDIFESIPVWALGYDSHSWPHDYAFVRVRDIEGRVIRSYNAIPSGTVSVPSLGSRADRIVDMYGCELSTILRLYFAYKDARLEADNPCRAFIIEMVGHGMCHMEAGFLFDQIEMPDGDNIPYRERLDLDSM</sequence>
<protein>
    <submittedName>
        <fullName evidence="2">Uncharacterized protein</fullName>
    </submittedName>
</protein>
<feature type="compositionally biased region" description="Low complexity" evidence="1">
    <location>
        <begin position="188"/>
        <end position="201"/>
    </location>
</feature>
<dbReference type="Proteomes" id="UP001385951">
    <property type="component" value="Unassembled WGS sequence"/>
</dbReference>
<feature type="compositionally biased region" description="Polar residues" evidence="1">
    <location>
        <begin position="202"/>
        <end position="213"/>
    </location>
</feature>
<evidence type="ECO:0000256" key="1">
    <source>
        <dbReference type="SAM" id="MobiDB-lite"/>
    </source>
</evidence>
<organism evidence="2 3">
    <name type="scientific">Cerrena zonata</name>
    <dbReference type="NCBI Taxonomy" id="2478898"/>
    <lineage>
        <taxon>Eukaryota</taxon>
        <taxon>Fungi</taxon>
        <taxon>Dikarya</taxon>
        <taxon>Basidiomycota</taxon>
        <taxon>Agaricomycotina</taxon>
        <taxon>Agaricomycetes</taxon>
        <taxon>Polyporales</taxon>
        <taxon>Cerrenaceae</taxon>
        <taxon>Cerrena</taxon>
    </lineage>
</organism>
<name>A0AAW0FWE3_9APHY</name>
<evidence type="ECO:0000313" key="2">
    <source>
        <dbReference type="EMBL" id="KAK7685838.1"/>
    </source>
</evidence>
<dbReference type="AlphaFoldDB" id="A0AAW0FWE3"/>
<proteinExistence type="predicted"/>
<accession>A0AAW0FWE3</accession>
<gene>
    <name evidence="2" type="ORF">QCA50_011184</name>
</gene>
<keyword evidence="3" id="KW-1185">Reference proteome</keyword>
<comment type="caution">
    <text evidence="2">The sequence shown here is derived from an EMBL/GenBank/DDBJ whole genome shotgun (WGS) entry which is preliminary data.</text>
</comment>
<dbReference type="EMBL" id="JASBNA010000019">
    <property type="protein sequence ID" value="KAK7685838.1"/>
    <property type="molecule type" value="Genomic_DNA"/>
</dbReference>
<evidence type="ECO:0000313" key="3">
    <source>
        <dbReference type="Proteomes" id="UP001385951"/>
    </source>
</evidence>